<evidence type="ECO:0000313" key="5">
    <source>
        <dbReference type="EMBL" id="VWB15637.1"/>
    </source>
</evidence>
<dbReference type="PANTHER" id="PTHR30055">
    <property type="entry name" value="HTH-TYPE TRANSCRIPTIONAL REGULATOR RUTR"/>
    <property type="match status" value="1"/>
</dbReference>
<keyword evidence="6" id="KW-1185">Reference proteome</keyword>
<keyword evidence="1 2" id="KW-0238">DNA-binding</keyword>
<dbReference type="PRINTS" id="PR00455">
    <property type="entry name" value="HTHTETR"/>
</dbReference>
<reference evidence="5 6" key="1">
    <citation type="submission" date="2019-09" db="EMBL/GenBank/DDBJ databases">
        <authorList>
            <person name="Depoorter E."/>
        </authorList>
    </citation>
    <scope>NUCLEOTIDE SEQUENCE [LARGE SCALE GENOMIC DNA]</scope>
    <source>
        <strain evidence="5">LMG 24065</strain>
    </source>
</reference>
<feature type="DNA-binding region" description="H-T-H motif" evidence="2">
    <location>
        <begin position="64"/>
        <end position="83"/>
    </location>
</feature>
<feature type="region of interest" description="Disordered" evidence="3">
    <location>
        <begin position="1"/>
        <end position="37"/>
    </location>
</feature>
<dbReference type="InterPro" id="IPR041474">
    <property type="entry name" value="NicS_C"/>
</dbReference>
<evidence type="ECO:0000259" key="4">
    <source>
        <dbReference type="PROSITE" id="PS50977"/>
    </source>
</evidence>
<dbReference type="SUPFAM" id="SSF46689">
    <property type="entry name" value="Homeodomain-like"/>
    <property type="match status" value="1"/>
</dbReference>
<dbReference type="Pfam" id="PF17938">
    <property type="entry name" value="TetR_C_29"/>
    <property type="match status" value="1"/>
</dbReference>
<protein>
    <submittedName>
        <fullName evidence="5">TetR family transcriptional regulator</fullName>
    </submittedName>
</protein>
<name>A0A6P2HDG3_9BURK</name>
<dbReference type="InterPro" id="IPR009057">
    <property type="entry name" value="Homeodomain-like_sf"/>
</dbReference>
<dbReference type="InterPro" id="IPR050109">
    <property type="entry name" value="HTH-type_TetR-like_transc_reg"/>
</dbReference>
<evidence type="ECO:0000313" key="6">
    <source>
        <dbReference type="Proteomes" id="UP000494125"/>
    </source>
</evidence>
<dbReference type="GO" id="GO:0000976">
    <property type="term" value="F:transcription cis-regulatory region binding"/>
    <property type="evidence" value="ECO:0007669"/>
    <property type="project" value="TreeGrafter"/>
</dbReference>
<dbReference type="GO" id="GO:0003700">
    <property type="term" value="F:DNA-binding transcription factor activity"/>
    <property type="evidence" value="ECO:0007669"/>
    <property type="project" value="TreeGrafter"/>
</dbReference>
<dbReference type="InterPro" id="IPR036271">
    <property type="entry name" value="Tet_transcr_reg_TetR-rel_C_sf"/>
</dbReference>
<dbReference type="SUPFAM" id="SSF48498">
    <property type="entry name" value="Tetracyclin repressor-like, C-terminal domain"/>
    <property type="match status" value="1"/>
</dbReference>
<gene>
    <name evidence="5" type="ORF">BDI24065_00564</name>
</gene>
<feature type="domain" description="HTH tetR-type" evidence="4">
    <location>
        <begin position="41"/>
        <end position="101"/>
    </location>
</feature>
<dbReference type="EMBL" id="CABVPN010000002">
    <property type="protein sequence ID" value="VWB15637.1"/>
    <property type="molecule type" value="Genomic_DNA"/>
</dbReference>
<dbReference type="AlphaFoldDB" id="A0A6P2HDG3"/>
<dbReference type="Proteomes" id="UP000494125">
    <property type="component" value="Unassembled WGS sequence"/>
</dbReference>
<proteinExistence type="predicted"/>
<dbReference type="InterPro" id="IPR001647">
    <property type="entry name" value="HTH_TetR"/>
</dbReference>
<accession>A0A6P2HDG3</accession>
<dbReference type="PANTHER" id="PTHR30055:SF235">
    <property type="entry name" value="TRANSCRIPTIONAL REGULATORY PROTEIN"/>
    <property type="match status" value="1"/>
</dbReference>
<evidence type="ECO:0000256" key="1">
    <source>
        <dbReference type="ARBA" id="ARBA00023125"/>
    </source>
</evidence>
<dbReference type="Gene3D" id="1.10.357.10">
    <property type="entry name" value="Tetracycline Repressor, domain 2"/>
    <property type="match status" value="1"/>
</dbReference>
<organism evidence="5 6">
    <name type="scientific">Burkholderia diffusa</name>
    <dbReference type="NCBI Taxonomy" id="488732"/>
    <lineage>
        <taxon>Bacteria</taxon>
        <taxon>Pseudomonadati</taxon>
        <taxon>Pseudomonadota</taxon>
        <taxon>Betaproteobacteria</taxon>
        <taxon>Burkholderiales</taxon>
        <taxon>Burkholderiaceae</taxon>
        <taxon>Burkholderia</taxon>
        <taxon>Burkholderia cepacia complex</taxon>
    </lineage>
</organism>
<dbReference type="PROSITE" id="PS50977">
    <property type="entry name" value="HTH_TETR_2"/>
    <property type="match status" value="1"/>
</dbReference>
<evidence type="ECO:0000256" key="3">
    <source>
        <dbReference type="SAM" id="MobiDB-lite"/>
    </source>
</evidence>
<dbReference type="Pfam" id="PF00440">
    <property type="entry name" value="TetR_N"/>
    <property type="match status" value="1"/>
</dbReference>
<evidence type="ECO:0000256" key="2">
    <source>
        <dbReference type="PROSITE-ProRule" id="PRU00335"/>
    </source>
</evidence>
<sequence length="235" mass="26337">MKPGLNTGIRTIQGEQENVAEVTERAPSKRRTRGRPLADASVGPDVILRAARRTFAKRGYDATSVREVARELGIDAALIAHHFGTKETLWLAVVEQIVELAQPMFDALRALRTSSLPHRERVRRALELCVDHEFDEPDMGMFFSTAATEEGARLDRLQERLVRPYHEVMFPLLAEAVEAGEIRAADPNVLFFMIASAIGMTVSYSHMMREFTSLPTRQHEFRQAVLAVALNILGD</sequence>